<accession>A0A2V2X8K9</accession>
<dbReference type="VEuPathDB" id="TriTrypDB:ECC02_000520"/>
<proteinExistence type="predicted"/>
<dbReference type="VEuPathDB" id="TriTrypDB:TcCL_NonESM01933"/>
<feature type="compositionally biased region" description="Basic and acidic residues" evidence="1">
    <location>
        <begin position="689"/>
        <end position="706"/>
    </location>
</feature>
<evidence type="ECO:0000256" key="1">
    <source>
        <dbReference type="SAM" id="MobiDB-lite"/>
    </source>
</evidence>
<feature type="compositionally biased region" description="Basic and acidic residues" evidence="1">
    <location>
        <begin position="738"/>
        <end position="749"/>
    </location>
</feature>
<dbReference type="VEuPathDB" id="TriTrypDB:TCDM_03501"/>
<evidence type="ECO:0000313" key="2">
    <source>
        <dbReference type="EMBL" id="PWV17166.1"/>
    </source>
</evidence>
<dbReference type="VEuPathDB" id="TriTrypDB:C3747_19g85"/>
<dbReference type="VEuPathDB" id="TriTrypDB:C4B63_14g87"/>
<comment type="caution">
    <text evidence="2">The sequence shown here is derived from an EMBL/GenBank/DDBJ whole genome shotgun (WGS) entry which is preliminary data.</text>
</comment>
<dbReference type="VEuPathDB" id="TriTrypDB:TcBrA4_0013430"/>
<dbReference type="Proteomes" id="UP000246078">
    <property type="component" value="Unassembled WGS sequence"/>
</dbReference>
<organism evidence="2 3">
    <name type="scientific">Trypanosoma cruzi</name>
    <dbReference type="NCBI Taxonomy" id="5693"/>
    <lineage>
        <taxon>Eukaryota</taxon>
        <taxon>Discoba</taxon>
        <taxon>Euglenozoa</taxon>
        <taxon>Kinetoplastea</taxon>
        <taxon>Metakinetoplastina</taxon>
        <taxon>Trypanosomatida</taxon>
        <taxon>Trypanosomatidae</taxon>
        <taxon>Trypanosoma</taxon>
        <taxon>Schizotrypanum</taxon>
    </lineage>
</organism>
<sequence length="749" mass="82918">MSGTLKEKFIDPDAAVCSTFFRTTDASEKTWRDVALVAELDNHTFWTVVANHGNLPLVLRNLITAVDVAHSSAFHRQLKRSDEHALITFIVRLATTTSAVLSVGVSLTSVARHLEEIIPPDLLMPVSLIILRHCFSIASVTITSLILLNPLYLCAMSATATSWCNATSCLSVQCVREVARGRHQRLAGDVVQLFEQVYRHVKQLWALVHCAPFLADYMPLTRVLQYLRVVVDLISPLLQHFLLTCTTLSKRREQLSKANSAILNAAVNTASILILFRTYQKVTGFDRCHCVERIVVPVYDALTSHIVQKVPGPPSLLLSNTRRPLTRIIHELLPPQAGTDELEVGKVLLHLSEAVPDSKDFSDGFLGARSRYLELLLLELIHQGFHIDLLMEEKFITIHEAEELGASERVITQAILGIVEKTTGDAALPKSDGGNDDVTEFPTSTAAAAVTTTKTTTTTRASSDPLVRIVLDVMPHFNVEGIKAALCYYNNDVEDFILDASMNNIPPHLLTQLSEPTSSCSVEISGRDETGASAVNAIATAVPTSRVTHTLTSNDYDSNFDGINLDLFISRDLCDVINGDDRPFSGDDLSNDLGYTTYHPDSHRGAAEMFEVDEALREKIRMLTELMYEDEFDDTQEIAGVCGYEAGHDANGSDSSASGDEKVDAGHISKSGLREESAMTTTTPHRPRTQYDEKRFHDTRSKQREKNLKALKEAQEDAPAYIKKKKITRKKMQHKMALTRDVKRGKSDL</sequence>
<dbReference type="VEuPathDB" id="TriTrypDB:BCY84_11259"/>
<dbReference type="AlphaFoldDB" id="A0A2V2X8K9"/>
<feature type="region of interest" description="Disordered" evidence="1">
    <location>
        <begin position="674"/>
        <end position="706"/>
    </location>
</feature>
<evidence type="ECO:0008006" key="4">
    <source>
        <dbReference type="Google" id="ProtNLM"/>
    </source>
</evidence>
<name>A0A2V2X8K9_TRYCR</name>
<reference evidence="2 3" key="1">
    <citation type="journal article" date="2018" name="Microb. Genom.">
        <title>Expanding an expanded genome: long-read sequencing of Trypanosoma cruzi.</title>
        <authorList>
            <person name="Berna L."/>
            <person name="Rodriguez M."/>
            <person name="Chiribao M.L."/>
            <person name="Parodi-Talice A."/>
            <person name="Pita S."/>
            <person name="Rijo G."/>
            <person name="Alvarez-Valin F."/>
            <person name="Robello C."/>
        </authorList>
    </citation>
    <scope>NUCLEOTIDE SEQUENCE [LARGE SCALE GENOMIC DNA]</scope>
    <source>
        <strain evidence="2 3">TCC</strain>
    </source>
</reference>
<dbReference type="EMBL" id="PRFC01000019">
    <property type="protein sequence ID" value="PWV17166.1"/>
    <property type="molecule type" value="Genomic_DNA"/>
</dbReference>
<dbReference type="VEuPathDB" id="TriTrypDB:TcCLB.504179.40"/>
<dbReference type="VEuPathDB" id="TriTrypDB:TcG_04192"/>
<evidence type="ECO:0000313" key="3">
    <source>
        <dbReference type="Proteomes" id="UP000246078"/>
    </source>
</evidence>
<dbReference type="VEuPathDB" id="TriTrypDB:TcCLB.507823.30"/>
<dbReference type="VEuPathDB" id="TriTrypDB:TCSYLVIO_004697"/>
<gene>
    <name evidence="2" type="ORF">C3747_19g85</name>
</gene>
<dbReference type="VEuPathDB" id="TriTrypDB:Tc_MARK_3483"/>
<protein>
    <recommendedName>
        <fullName evidence="4">CUE domain-containing protein</fullName>
    </recommendedName>
</protein>
<feature type="region of interest" description="Disordered" evidence="1">
    <location>
        <begin position="727"/>
        <end position="749"/>
    </location>
</feature>